<feature type="chain" id="PRO_5015130191" description="2-carboxy-D-arabinitol-1-phosphatase" evidence="4">
    <location>
        <begin position="23"/>
        <end position="289"/>
    </location>
</feature>
<keyword evidence="4" id="KW-0732">Signal</keyword>
<feature type="active site" description="Proton donor/acceptor" evidence="2">
    <location>
        <position position="163"/>
    </location>
</feature>
<sequence>MVCVVLAFEIPLFSSLSSTSHSRRPVNPPTCCTRLRIQCSKSSPDMPLSTELLTNEASLTGGAYGFERATTPLTQKLLSSPKQVTLIRHGLSSWNEEKRVQGSSDLSILTETGVKQAERCRKALANIHFDQCFSSPISRAKSTAEVIWQGREEQLVFLDSLKEAHLFFLEGMRNVDARERYPKEFTMWREDPANFNVNGIYPVRKLWGTAREAWRDILFSPGKNFLVITHKSILRALICTALGLGPDRFRAIDVNNGGMSVFSFNRKGEAMLQSLNMTAHMYSDHVYPF</sequence>
<dbReference type="CDD" id="cd07067">
    <property type="entry name" value="HP_PGM_like"/>
    <property type="match status" value="1"/>
</dbReference>
<dbReference type="InterPro" id="IPR029033">
    <property type="entry name" value="His_PPase_superfam"/>
</dbReference>
<evidence type="ECO:0000256" key="1">
    <source>
        <dbReference type="ARBA" id="ARBA00038362"/>
    </source>
</evidence>
<evidence type="ECO:0008006" key="6">
    <source>
        <dbReference type="Google" id="ProtNLM"/>
    </source>
</evidence>
<proteinExistence type="inferred from homology"/>
<dbReference type="SUPFAM" id="SSF53254">
    <property type="entry name" value="Phosphoglycerate mutase-like"/>
    <property type="match status" value="1"/>
</dbReference>
<dbReference type="SMART" id="SM00855">
    <property type="entry name" value="PGAM"/>
    <property type="match status" value="1"/>
</dbReference>
<accession>A0A2P2KJ72</accession>
<dbReference type="Gene3D" id="3.40.50.1240">
    <property type="entry name" value="Phosphoglycerate mutase-like"/>
    <property type="match status" value="1"/>
</dbReference>
<feature type="active site" description="Proton donor/acceptor" evidence="2">
    <location>
        <position position="89"/>
    </location>
</feature>
<name>A0A2P2KJ72_RHIMU</name>
<reference evidence="5" key="1">
    <citation type="submission" date="2018-02" db="EMBL/GenBank/DDBJ databases">
        <title>Rhizophora mucronata_Transcriptome.</title>
        <authorList>
            <person name="Meera S.P."/>
            <person name="Sreeshan A."/>
            <person name="Augustine A."/>
        </authorList>
    </citation>
    <scope>NUCLEOTIDE SEQUENCE</scope>
    <source>
        <tissue evidence="5">Leaf</tissue>
    </source>
</reference>
<evidence type="ECO:0000256" key="3">
    <source>
        <dbReference type="PIRSR" id="PIRSR613078-2"/>
    </source>
</evidence>
<organism evidence="5">
    <name type="scientific">Rhizophora mucronata</name>
    <name type="common">Asiatic mangrove</name>
    <dbReference type="NCBI Taxonomy" id="61149"/>
    <lineage>
        <taxon>Eukaryota</taxon>
        <taxon>Viridiplantae</taxon>
        <taxon>Streptophyta</taxon>
        <taxon>Embryophyta</taxon>
        <taxon>Tracheophyta</taxon>
        <taxon>Spermatophyta</taxon>
        <taxon>Magnoliopsida</taxon>
        <taxon>eudicotyledons</taxon>
        <taxon>Gunneridae</taxon>
        <taxon>Pentapetalae</taxon>
        <taxon>rosids</taxon>
        <taxon>fabids</taxon>
        <taxon>Malpighiales</taxon>
        <taxon>Rhizophoraceae</taxon>
        <taxon>Rhizophora</taxon>
    </lineage>
</organism>
<evidence type="ECO:0000256" key="2">
    <source>
        <dbReference type="PIRSR" id="PIRSR613078-1"/>
    </source>
</evidence>
<dbReference type="EMBL" id="GGEC01025264">
    <property type="protein sequence ID" value="MBX05748.1"/>
    <property type="molecule type" value="Transcribed_RNA"/>
</dbReference>
<dbReference type="PANTHER" id="PTHR48100:SF27">
    <property type="entry name" value="OS01G0237100 PROTEIN"/>
    <property type="match status" value="1"/>
</dbReference>
<comment type="similarity">
    <text evidence="1">Belongs to the phosphoglycerate mutase family.</text>
</comment>
<feature type="binding site" evidence="3">
    <location>
        <position position="139"/>
    </location>
    <ligand>
        <name>substrate</name>
    </ligand>
</feature>
<dbReference type="PANTHER" id="PTHR48100">
    <property type="entry name" value="BROAD-SPECIFICITY PHOSPHATASE YOR283W-RELATED"/>
    <property type="match status" value="1"/>
</dbReference>
<dbReference type="InterPro" id="IPR013078">
    <property type="entry name" value="His_Pase_superF_clade-1"/>
</dbReference>
<feature type="signal peptide" evidence="4">
    <location>
        <begin position="1"/>
        <end position="22"/>
    </location>
</feature>
<evidence type="ECO:0000256" key="4">
    <source>
        <dbReference type="SAM" id="SignalP"/>
    </source>
</evidence>
<dbReference type="AlphaFoldDB" id="A0A2P2KJ72"/>
<dbReference type="InterPro" id="IPR050275">
    <property type="entry name" value="PGM_Phosphatase"/>
</dbReference>
<dbReference type="Pfam" id="PF00300">
    <property type="entry name" value="His_Phos_1"/>
    <property type="match status" value="1"/>
</dbReference>
<feature type="binding site" evidence="3">
    <location>
        <begin position="88"/>
        <end position="95"/>
    </location>
    <ligand>
        <name>substrate</name>
    </ligand>
</feature>
<evidence type="ECO:0000313" key="5">
    <source>
        <dbReference type="EMBL" id="MBX05748.1"/>
    </source>
</evidence>
<protein>
    <recommendedName>
        <fullName evidence="6">2-carboxy-D-arabinitol-1-phosphatase</fullName>
    </recommendedName>
</protein>
<dbReference type="GO" id="GO:0016791">
    <property type="term" value="F:phosphatase activity"/>
    <property type="evidence" value="ECO:0007669"/>
    <property type="project" value="TreeGrafter"/>
</dbReference>